<keyword evidence="6" id="KW-0812">Transmembrane</keyword>
<feature type="domain" description="Guanylate cyclase" evidence="8">
    <location>
        <begin position="897"/>
        <end position="1028"/>
    </location>
</feature>
<dbReference type="AlphaFoldDB" id="A0A1I1N0T5"/>
<evidence type="ECO:0000256" key="3">
    <source>
        <dbReference type="ARBA" id="ARBA00023239"/>
    </source>
</evidence>
<sequence length="1098" mass="122843">MRKFSNILFYFLVCLLVLASPRLHAQYNNITFKNISVPQGLSNKNVLCALQDSKGYMWFGTKDGLNRYDGYRFKTYRHNLKDSTGSMGSLSSNHVIALYEDKAGFIWVGTFDGGLCRYDRLTEKFTIYKNNPRDPQSISTNNAYAISADASGNIWVGTFGGGLCKLNPGTGKFKNYVATPSNPNGLSNNSVFAILADKNGILWLGTYGGGLCRFDPAKETFKSYKVASGNRNGISSNDVWDVFEDKNGTLWLGTYGGGLCRFDKNTERFKTYRRDTLNEQSLSSDYVLSVQEDALGKLWVATKGGGLNLFDKQKERFLAYKNDPADINSLPFDDLNKIYSDKSGLMWIATDGKGISRFETRTLQFTTFVSDSKYAAGFTAGAVNAMYEDRNHDLWIGTFSDGLYKYDRNRDQFTSYVVDSMGINNGVSSIAEDASGALWIGTAENGLARLNRSTSRFTYYTQDFANPNSISSNSIETIFKSRNGTMWIGTYGGGLCRFDANSGNFTSYQNNPKNAKTLSSNAVKVIFEAKNGTMWIGTRDAGLCRFNPRTGIFHTYKNNPKAANSLPNNSISAITETHDGSLWVATIGGGIAKLDAKADTFTVYNTAKGLVSNDITGMVEADNMLWISTSNKGLVRFDLNASTFRNFDTDDGLFNNEFIQGAFFKSENKRLYFGGTNGFVQFLPSQVMDNTYMPPVWLTSFVIFNNDTLYRGQKLADMKEIELKAAQNVFNFEFVMLSYLAPERNEYMCMMEGFDKDWVPLNNLRFKSYTNLDAGTYTFRVKAADRDGNWNDVGTSITLVIHPAWYNTWWARLMAVLLVIGISLSYYRNRIKTIERQKAILEQQVAERTAELVEQKKEVELQKDKSDKLLLNILPEATANELKEKGSATPQHYGIASVLFTDFKGFTNLAEKMTPEQLIGELDNCFVAFDDIIVRNNLEKIKTIGDAYMCAGGIPLPNPTNPLNAVMAGLEIQQFMQKTREQKAKQGQSYWELRLGIHTGPIVAGVVGKKKFAYDIWGDTVNTASRMESSGEVGKVNISGDTYVQVNEYFECVYRGKIPAKNKGDIDMYFVTRIKAAYAADANGFEPNEAFKKILNRK</sequence>
<comment type="similarity">
    <text evidence="4">Belongs to the adenylyl cyclase class-4/guanylyl cyclase family.</text>
</comment>
<evidence type="ECO:0000259" key="8">
    <source>
        <dbReference type="PROSITE" id="PS50125"/>
    </source>
</evidence>
<dbReference type="Gene3D" id="3.30.70.1230">
    <property type="entry name" value="Nucleotide cyclase"/>
    <property type="match status" value="1"/>
</dbReference>
<feature type="transmembrane region" description="Helical" evidence="6">
    <location>
        <begin position="809"/>
        <end position="827"/>
    </location>
</feature>
<dbReference type="PANTHER" id="PTHR43547">
    <property type="entry name" value="TWO-COMPONENT HISTIDINE KINASE"/>
    <property type="match status" value="1"/>
</dbReference>
<evidence type="ECO:0000256" key="4">
    <source>
        <dbReference type="RuleBase" id="RU000405"/>
    </source>
</evidence>
<dbReference type="STRING" id="927664.SAMN05421780_11222"/>
<dbReference type="Pfam" id="PF07494">
    <property type="entry name" value="Reg_prop"/>
    <property type="match status" value="10"/>
</dbReference>
<dbReference type="InterPro" id="IPR013783">
    <property type="entry name" value="Ig-like_fold"/>
</dbReference>
<dbReference type="InterPro" id="IPR011110">
    <property type="entry name" value="Reg_prop"/>
</dbReference>
<evidence type="ECO:0000256" key="6">
    <source>
        <dbReference type="SAM" id="Phobius"/>
    </source>
</evidence>
<dbReference type="GO" id="GO:0004016">
    <property type="term" value="F:adenylate cyclase activity"/>
    <property type="evidence" value="ECO:0007669"/>
    <property type="project" value="UniProtKB-ARBA"/>
</dbReference>
<dbReference type="Pfam" id="PF07495">
    <property type="entry name" value="Y_Y_Y"/>
    <property type="match status" value="1"/>
</dbReference>
<dbReference type="Pfam" id="PF00211">
    <property type="entry name" value="Guanylate_cyc"/>
    <property type="match status" value="1"/>
</dbReference>
<dbReference type="InterPro" id="IPR011123">
    <property type="entry name" value="Y_Y_Y"/>
</dbReference>
<evidence type="ECO:0000256" key="1">
    <source>
        <dbReference type="ARBA" id="ARBA00022553"/>
    </source>
</evidence>
<keyword evidence="10" id="KW-1185">Reference proteome</keyword>
<keyword evidence="5" id="KW-0175">Coiled coil</keyword>
<protein>
    <submittedName>
        <fullName evidence="9">Ligand-binding sensor domain-containing protein</fullName>
    </submittedName>
</protein>
<dbReference type="RefSeq" id="WP_091516027.1">
    <property type="nucleotide sequence ID" value="NZ_FOLE01000012.1"/>
</dbReference>
<name>A0A1I1N0T5_9BACT</name>
<dbReference type="InterPro" id="IPR001054">
    <property type="entry name" value="A/G_cyclase"/>
</dbReference>
<dbReference type="CDD" id="cd07302">
    <property type="entry name" value="CHD"/>
    <property type="match status" value="1"/>
</dbReference>
<organism evidence="9 10">
    <name type="scientific">Flexibacter flexilis DSM 6793</name>
    <dbReference type="NCBI Taxonomy" id="927664"/>
    <lineage>
        <taxon>Bacteria</taxon>
        <taxon>Pseudomonadati</taxon>
        <taxon>Bacteroidota</taxon>
        <taxon>Cytophagia</taxon>
        <taxon>Cytophagales</taxon>
        <taxon>Flexibacteraceae</taxon>
        <taxon>Flexibacter</taxon>
    </lineage>
</organism>
<feature type="coiled-coil region" evidence="5">
    <location>
        <begin position="824"/>
        <end position="858"/>
    </location>
</feature>
<evidence type="ECO:0000256" key="7">
    <source>
        <dbReference type="SAM" id="SignalP"/>
    </source>
</evidence>
<dbReference type="GO" id="GO:0000155">
    <property type="term" value="F:phosphorelay sensor kinase activity"/>
    <property type="evidence" value="ECO:0007669"/>
    <property type="project" value="TreeGrafter"/>
</dbReference>
<feature type="signal peptide" evidence="7">
    <location>
        <begin position="1"/>
        <end position="25"/>
    </location>
</feature>
<dbReference type="GO" id="GO:0000166">
    <property type="term" value="F:nucleotide binding"/>
    <property type="evidence" value="ECO:0007669"/>
    <property type="project" value="UniProtKB-KW"/>
</dbReference>
<accession>A0A1I1N0T5</accession>
<dbReference type="SUPFAM" id="SSF55073">
    <property type="entry name" value="Nucleotide cyclase"/>
    <property type="match status" value="1"/>
</dbReference>
<dbReference type="InterPro" id="IPR029787">
    <property type="entry name" value="Nucleotide_cyclase"/>
</dbReference>
<evidence type="ECO:0000256" key="2">
    <source>
        <dbReference type="ARBA" id="ARBA00022741"/>
    </source>
</evidence>
<evidence type="ECO:0000256" key="5">
    <source>
        <dbReference type="SAM" id="Coils"/>
    </source>
</evidence>
<dbReference type="InterPro" id="IPR018297">
    <property type="entry name" value="A/G_cyclase_CS"/>
</dbReference>
<dbReference type="Gene3D" id="2.60.40.10">
    <property type="entry name" value="Immunoglobulins"/>
    <property type="match status" value="1"/>
</dbReference>
<dbReference type="Proteomes" id="UP000199514">
    <property type="component" value="Unassembled WGS sequence"/>
</dbReference>
<keyword evidence="6" id="KW-1133">Transmembrane helix</keyword>
<keyword evidence="7" id="KW-0732">Signal</keyword>
<feature type="chain" id="PRO_5011704219" evidence="7">
    <location>
        <begin position="26"/>
        <end position="1098"/>
    </location>
</feature>
<dbReference type="EMBL" id="FOLE01000012">
    <property type="protein sequence ID" value="SFC91261.1"/>
    <property type="molecule type" value="Genomic_DNA"/>
</dbReference>
<keyword evidence="6" id="KW-0472">Membrane</keyword>
<evidence type="ECO:0000313" key="10">
    <source>
        <dbReference type="Proteomes" id="UP000199514"/>
    </source>
</evidence>
<reference evidence="9 10" key="1">
    <citation type="submission" date="2016-10" db="EMBL/GenBank/DDBJ databases">
        <authorList>
            <person name="de Groot N.N."/>
        </authorList>
    </citation>
    <scope>NUCLEOTIDE SEQUENCE [LARGE SCALE GENOMIC DNA]</scope>
    <source>
        <strain evidence="9 10">DSM 6793</strain>
    </source>
</reference>
<dbReference type="PANTHER" id="PTHR43547:SF2">
    <property type="entry name" value="HYBRID SIGNAL TRANSDUCTION HISTIDINE KINASE C"/>
    <property type="match status" value="1"/>
</dbReference>
<dbReference type="Gene3D" id="2.130.10.10">
    <property type="entry name" value="YVTN repeat-like/Quinoprotein amine dehydrogenase"/>
    <property type="match status" value="2"/>
</dbReference>
<evidence type="ECO:0000313" key="9">
    <source>
        <dbReference type="EMBL" id="SFC91261.1"/>
    </source>
</evidence>
<dbReference type="PROSITE" id="PS00452">
    <property type="entry name" value="GUANYLATE_CYCLASE_1"/>
    <property type="match status" value="1"/>
</dbReference>
<dbReference type="PROSITE" id="PS50125">
    <property type="entry name" value="GUANYLATE_CYCLASE_2"/>
    <property type="match status" value="1"/>
</dbReference>
<dbReference type="OrthoDB" id="9778366at2"/>
<dbReference type="SMART" id="SM00044">
    <property type="entry name" value="CYCc"/>
    <property type="match status" value="1"/>
</dbReference>
<gene>
    <name evidence="9" type="ORF">SAMN05421780_11222</name>
</gene>
<keyword evidence="1" id="KW-0597">Phosphoprotein</keyword>
<dbReference type="GO" id="GO:0009190">
    <property type="term" value="P:cyclic nucleotide biosynthetic process"/>
    <property type="evidence" value="ECO:0007669"/>
    <property type="project" value="InterPro"/>
</dbReference>
<dbReference type="SUPFAM" id="SSF63829">
    <property type="entry name" value="Calcium-dependent phosphotriesterase"/>
    <property type="match status" value="3"/>
</dbReference>
<keyword evidence="3 4" id="KW-0456">Lyase</keyword>
<keyword evidence="2" id="KW-0547">Nucleotide-binding</keyword>
<dbReference type="InterPro" id="IPR015943">
    <property type="entry name" value="WD40/YVTN_repeat-like_dom_sf"/>
</dbReference>
<proteinExistence type="inferred from homology"/>